<reference evidence="3" key="1">
    <citation type="submission" date="2017-02" db="UniProtKB">
        <authorList>
            <consortium name="WormBaseParasite"/>
        </authorList>
    </citation>
    <scope>IDENTIFICATION</scope>
</reference>
<keyword evidence="1" id="KW-0175">Coiled coil</keyword>
<sequence>MVNDETEVVLAKPQQKLLCSAKVVEDYKTLLDAYKLLQDKCETDTCIFQTEIMRLQKVTKNLTVEIGKRDELFKQAEANRLQELEDKRMKQEELNSLKKELEECKAEYEKRLTEAETKFSDMEKRYIEREGKICEEYESQLNKFCCFGNENETSKQTEGHKIELDCALERYKVLEGKYFALKQENERRQYKDEVKIRAIETRLAEANELISSLNAKKSSLTAENERCQRCLKSKDVELENLRRKSEQLTLSMINLRLESTKQESNRSSEILEICLNTDLKFKNLEKLLEQRENTIKDTEKKLEESQREVSEKVLEIEELKQQNILLKSEIKGIKPKLQFEISEDKKQLADLQSQRNKALQQLRNQRKNVQNLKCRSQKINELEALVRERDAELQKVKQRYKETLKQMQRTITTVECRLIRTSQQLTDLRPESQPVNV</sequence>
<keyword evidence="2" id="KW-1185">Reference proteome</keyword>
<dbReference type="AlphaFoldDB" id="A0A0N5AV73"/>
<feature type="coiled-coil region" evidence="1">
    <location>
        <begin position="74"/>
        <end position="125"/>
    </location>
</feature>
<evidence type="ECO:0000256" key="1">
    <source>
        <dbReference type="SAM" id="Coils"/>
    </source>
</evidence>
<dbReference type="WBParaSite" id="SMUV_0000878201-mRNA-1">
    <property type="protein sequence ID" value="SMUV_0000878201-mRNA-1"/>
    <property type="gene ID" value="SMUV_0000878201"/>
</dbReference>
<proteinExistence type="predicted"/>
<protein>
    <submittedName>
        <fullName evidence="3">Coiled-coil domain-containing protein</fullName>
    </submittedName>
</protein>
<evidence type="ECO:0000313" key="2">
    <source>
        <dbReference type="Proteomes" id="UP000046393"/>
    </source>
</evidence>
<evidence type="ECO:0000313" key="3">
    <source>
        <dbReference type="WBParaSite" id="SMUV_0000878201-mRNA-1"/>
    </source>
</evidence>
<organism evidence="2 3">
    <name type="scientific">Syphacia muris</name>
    <dbReference type="NCBI Taxonomy" id="451379"/>
    <lineage>
        <taxon>Eukaryota</taxon>
        <taxon>Metazoa</taxon>
        <taxon>Ecdysozoa</taxon>
        <taxon>Nematoda</taxon>
        <taxon>Chromadorea</taxon>
        <taxon>Rhabditida</taxon>
        <taxon>Spirurina</taxon>
        <taxon>Oxyuridomorpha</taxon>
        <taxon>Oxyuroidea</taxon>
        <taxon>Oxyuridae</taxon>
        <taxon>Syphacia</taxon>
    </lineage>
</organism>
<dbReference type="Proteomes" id="UP000046393">
    <property type="component" value="Unplaced"/>
</dbReference>
<feature type="coiled-coil region" evidence="1">
    <location>
        <begin position="196"/>
        <end position="417"/>
    </location>
</feature>
<dbReference type="STRING" id="451379.A0A0N5AV73"/>
<accession>A0A0N5AV73</accession>
<name>A0A0N5AV73_9BILA</name>